<dbReference type="EMBL" id="JAHKPV010000001">
    <property type="protein sequence ID" value="MBU2872808.1"/>
    <property type="molecule type" value="Genomic_DNA"/>
</dbReference>
<organism evidence="5 6">
    <name type="scientific">Marinobacter salexigens</name>
    <dbReference type="NCBI Taxonomy" id="1925763"/>
    <lineage>
        <taxon>Bacteria</taxon>
        <taxon>Pseudomonadati</taxon>
        <taxon>Pseudomonadota</taxon>
        <taxon>Gammaproteobacteria</taxon>
        <taxon>Pseudomonadales</taxon>
        <taxon>Marinobacteraceae</taxon>
        <taxon>Marinobacter</taxon>
    </lineage>
</organism>
<dbReference type="PANTHER" id="PTHR47894">
    <property type="entry name" value="HTH-TYPE TRANSCRIPTIONAL REGULATOR GADX"/>
    <property type="match status" value="1"/>
</dbReference>
<dbReference type="PROSITE" id="PS00041">
    <property type="entry name" value="HTH_ARAC_FAMILY_1"/>
    <property type="match status" value="1"/>
</dbReference>
<proteinExistence type="predicted"/>
<dbReference type="PROSITE" id="PS01124">
    <property type="entry name" value="HTH_ARAC_FAMILY_2"/>
    <property type="match status" value="1"/>
</dbReference>
<protein>
    <submittedName>
        <fullName evidence="5">AraC family transcriptional regulator</fullName>
    </submittedName>
</protein>
<evidence type="ECO:0000256" key="3">
    <source>
        <dbReference type="ARBA" id="ARBA00023163"/>
    </source>
</evidence>
<keyword evidence="2" id="KW-0238">DNA-binding</keyword>
<evidence type="ECO:0000256" key="2">
    <source>
        <dbReference type="ARBA" id="ARBA00023125"/>
    </source>
</evidence>
<comment type="caution">
    <text evidence="5">The sequence shown here is derived from an EMBL/GenBank/DDBJ whole genome shotgun (WGS) entry which is preliminary data.</text>
</comment>
<dbReference type="Proteomes" id="UP000753376">
    <property type="component" value="Unassembled WGS sequence"/>
</dbReference>
<dbReference type="Pfam" id="PF12833">
    <property type="entry name" value="HTH_18"/>
    <property type="match status" value="1"/>
</dbReference>
<dbReference type="InterPro" id="IPR032687">
    <property type="entry name" value="AraC-type_N"/>
</dbReference>
<dbReference type="InterPro" id="IPR018062">
    <property type="entry name" value="HTH_AraC-typ_CS"/>
</dbReference>
<name>A0ABS6A3U1_9GAMM</name>
<keyword evidence="3" id="KW-0804">Transcription</keyword>
<keyword evidence="1" id="KW-0805">Transcription regulation</keyword>
<evidence type="ECO:0000313" key="6">
    <source>
        <dbReference type="Proteomes" id="UP000753376"/>
    </source>
</evidence>
<dbReference type="RefSeq" id="WP_216006703.1">
    <property type="nucleotide sequence ID" value="NZ_JAHKPV010000001.1"/>
</dbReference>
<dbReference type="SMART" id="SM00342">
    <property type="entry name" value="HTH_ARAC"/>
    <property type="match status" value="1"/>
</dbReference>
<reference evidence="5 6" key="1">
    <citation type="submission" date="2021-05" db="EMBL/GenBank/DDBJ databases">
        <title>Draft genomes of bacteria isolated from model marine particles.</title>
        <authorList>
            <person name="Datta M.S."/>
            <person name="Schwartzman J.A."/>
            <person name="Enke T.N."/>
            <person name="Saavedra J."/>
            <person name="Cermak N."/>
            <person name="Cordero O.X."/>
        </authorList>
    </citation>
    <scope>NUCLEOTIDE SEQUENCE [LARGE SCALE GENOMIC DNA]</scope>
    <source>
        <strain evidence="5 6">D2M19</strain>
    </source>
</reference>
<evidence type="ECO:0000256" key="1">
    <source>
        <dbReference type="ARBA" id="ARBA00023015"/>
    </source>
</evidence>
<evidence type="ECO:0000313" key="5">
    <source>
        <dbReference type="EMBL" id="MBU2872808.1"/>
    </source>
</evidence>
<dbReference type="PANTHER" id="PTHR47894:SF1">
    <property type="entry name" value="HTH-TYPE TRANSCRIPTIONAL REGULATOR VQSM"/>
    <property type="match status" value="1"/>
</dbReference>
<accession>A0ABS6A3U1</accession>
<dbReference type="InterPro" id="IPR018060">
    <property type="entry name" value="HTH_AraC"/>
</dbReference>
<feature type="domain" description="HTH araC/xylS-type" evidence="4">
    <location>
        <begin position="242"/>
        <end position="339"/>
    </location>
</feature>
<gene>
    <name evidence="5" type="ORF">KO508_02215</name>
</gene>
<keyword evidence="6" id="KW-1185">Reference proteome</keyword>
<evidence type="ECO:0000259" key="4">
    <source>
        <dbReference type="PROSITE" id="PS01124"/>
    </source>
</evidence>
<dbReference type="Pfam" id="PF12625">
    <property type="entry name" value="Arabinose_bd"/>
    <property type="match status" value="1"/>
</dbReference>
<sequence>MGASASATQDLGMPAIYLHILAELLKAIGLDERNLLLRVGLDPVRLQSTDVRVSHAQASEFVTRAIIESGEPGLGVMLARELKLPLHGALGVAIMSSRTLKDALDLMTRYLTLRAPNLSVSCREKGGAMHYTIVCDGDPGPLKGFIMDAMLFGCVFMGTQLIGTAITGAGILRKGPEPSYFHRFRQSIVIPVDYGSQEDALVVSHAALSAPIRFSDDQLAQSSRAQCEKALKQLNENAGFDCRVRRVIETSHPFPPKLARVAATLFVSERTLKRRLQEENASFQSLVDQVRLDRARELLTGTNMNLNQIADVLGYADAANFTRAFKRWTGISPSQFRGLERQSSGMVLQAQTPAPA</sequence>